<dbReference type="InterPro" id="IPR027417">
    <property type="entry name" value="P-loop_NTPase"/>
</dbReference>
<dbReference type="PANTHER" id="PTHR34301">
    <property type="entry name" value="DNA-BINDING PROTEIN-RELATED"/>
    <property type="match status" value="1"/>
</dbReference>
<dbReference type="eggNOG" id="COG1672">
    <property type="taxonomic scope" value="Bacteria"/>
</dbReference>
<name>F8DZ70_CORRG</name>
<dbReference type="STRING" id="662755.CRES_1401"/>
<dbReference type="EMBL" id="CP002857">
    <property type="protein sequence ID" value="AEI09756.1"/>
    <property type="molecule type" value="Genomic_DNA"/>
</dbReference>
<dbReference type="PANTHER" id="PTHR34301:SF8">
    <property type="entry name" value="ATPASE DOMAIN-CONTAINING PROTEIN"/>
    <property type="match status" value="1"/>
</dbReference>
<dbReference type="OrthoDB" id="2020141at2"/>
<dbReference type="Gene3D" id="3.40.50.300">
    <property type="entry name" value="P-loop containing nucleotide triphosphate hydrolases"/>
    <property type="match status" value="1"/>
</dbReference>
<protein>
    <recommendedName>
        <fullName evidence="1">Orc1-like AAA ATPase domain-containing protein</fullName>
    </recommendedName>
</protein>
<gene>
    <name evidence="2" type="ordered locus">CRES_1401</name>
</gene>
<dbReference type="InterPro" id="IPR041664">
    <property type="entry name" value="AAA_16"/>
</dbReference>
<proteinExistence type="predicted"/>
<dbReference type="Proteomes" id="UP000000492">
    <property type="component" value="Chromosome"/>
</dbReference>
<evidence type="ECO:0000313" key="3">
    <source>
        <dbReference type="Proteomes" id="UP000000492"/>
    </source>
</evidence>
<dbReference type="Pfam" id="PF13191">
    <property type="entry name" value="AAA_16"/>
    <property type="match status" value="1"/>
</dbReference>
<dbReference type="AlphaFoldDB" id="F8DZ70"/>
<dbReference type="SUPFAM" id="SSF52540">
    <property type="entry name" value="P-loop containing nucleoside triphosphate hydrolases"/>
    <property type="match status" value="1"/>
</dbReference>
<keyword evidence="3" id="KW-1185">Reference proteome</keyword>
<sequence>MTPPRNPFRPSFGASPYYLAGRNDLLRQFKLSLMEGPGSPHRALLLSGVRGVGKTVLLNELEDTAAEAGWITIRCYPHSNMIKELIETTLPRAITELEPPPKRQVSGGSIPGVVGIRTDRHPEAKALESSPTLITRLRELTACLKGTGILLTLDELQAASADQLHLLATAVQDLIRDDEEIAVACAGLPHGIEELLQHEGTTFMRRATRVDLHSVSNEDVADTLRKTIEDAGKTISNDALDDATALCQGYPYLIQVVGSLAWASSTLDDSQEISVAHVADIANDAVARMMHQVHRPGLTKVPAGELAFLRAMAHIDAPEAPTGEIAKALGVPPNGISTRRQRLIDRDLIEPAGFGTVRFTLPYLGEYLRQMDA</sequence>
<dbReference type="KEGG" id="crd:CRES_1401"/>
<evidence type="ECO:0000313" key="2">
    <source>
        <dbReference type="EMBL" id="AEI09756.1"/>
    </source>
</evidence>
<dbReference type="RefSeq" id="WP_013888766.1">
    <property type="nucleotide sequence ID" value="NC_015673.1"/>
</dbReference>
<feature type="domain" description="Orc1-like AAA ATPase" evidence="1">
    <location>
        <begin position="19"/>
        <end position="174"/>
    </location>
</feature>
<dbReference type="HOGENOM" id="CLU_058580_1_0_11"/>
<evidence type="ECO:0000259" key="1">
    <source>
        <dbReference type="Pfam" id="PF13191"/>
    </source>
</evidence>
<reference evidence="2 3" key="1">
    <citation type="journal article" date="2012" name="BMC Genomics">
        <title>Complete genome sequence, lifestyle, and multi-drug resistance of the human pathogen Corynebacterium resistens DSM 45100 isolated from blood samples of a leukemia patient.</title>
        <authorList>
            <person name="Schroder J."/>
            <person name="Maus I."/>
            <person name="Meyer K."/>
            <person name="Wordemann S."/>
            <person name="Blom J."/>
            <person name="Jaenicke S."/>
            <person name="Schneider J."/>
            <person name="Trost E."/>
            <person name="Tauch A."/>
        </authorList>
    </citation>
    <scope>NUCLEOTIDE SEQUENCE [LARGE SCALE GENOMIC DNA]</scope>
    <source>
        <strain evidence="3">DSM 45100 / JCM 12819 / CCUG 50093 / GTC 2026 / SICGH 158</strain>
    </source>
</reference>
<accession>F8DZ70</accession>
<organism evidence="2 3">
    <name type="scientific">Corynebacterium resistens (strain DSM 45100 / JCM 12819 / GTC 2026 / SICGH 158)</name>
    <dbReference type="NCBI Taxonomy" id="662755"/>
    <lineage>
        <taxon>Bacteria</taxon>
        <taxon>Bacillati</taxon>
        <taxon>Actinomycetota</taxon>
        <taxon>Actinomycetes</taxon>
        <taxon>Mycobacteriales</taxon>
        <taxon>Corynebacteriaceae</taxon>
        <taxon>Corynebacterium</taxon>
    </lineage>
</organism>